<dbReference type="STRING" id="269621.A0A238FDS5"/>
<evidence type="ECO:0000313" key="3">
    <source>
        <dbReference type="Proteomes" id="UP000198372"/>
    </source>
</evidence>
<dbReference type="EMBL" id="FMSP01000004">
    <property type="protein sequence ID" value="SCV69246.1"/>
    <property type="molecule type" value="Genomic_DNA"/>
</dbReference>
<dbReference type="OrthoDB" id="3203775at2759"/>
<keyword evidence="1" id="KW-0812">Transmembrane</keyword>
<name>A0A238FDS5_9BASI</name>
<organism evidence="2 3">
    <name type="scientific">Microbotryum intermedium</name>
    <dbReference type="NCBI Taxonomy" id="269621"/>
    <lineage>
        <taxon>Eukaryota</taxon>
        <taxon>Fungi</taxon>
        <taxon>Dikarya</taxon>
        <taxon>Basidiomycota</taxon>
        <taxon>Pucciniomycotina</taxon>
        <taxon>Microbotryomycetes</taxon>
        <taxon>Microbotryales</taxon>
        <taxon>Microbotryaceae</taxon>
        <taxon>Microbotryum</taxon>
    </lineage>
</organism>
<dbReference type="AlphaFoldDB" id="A0A238FDS5"/>
<feature type="transmembrane region" description="Helical" evidence="1">
    <location>
        <begin position="12"/>
        <end position="30"/>
    </location>
</feature>
<feature type="transmembrane region" description="Helical" evidence="1">
    <location>
        <begin position="51"/>
        <end position="73"/>
    </location>
</feature>
<evidence type="ECO:0000256" key="1">
    <source>
        <dbReference type="SAM" id="Phobius"/>
    </source>
</evidence>
<protein>
    <submittedName>
        <fullName evidence="2">BQ2448_2266 protein</fullName>
    </submittedName>
</protein>
<sequence>MDPPPVPSTLAPLLVGSWLNTGLFTLELLWMIEHFQKHRISRGPRWIGFTLLVLLLNDSLSTFSNFAAVWLYTIVHFGDYTYLTLQDWPVVVFLITTGVSAMVV</sequence>
<proteinExistence type="predicted"/>
<accession>A0A238FDS5</accession>
<keyword evidence="1" id="KW-1133">Transmembrane helix</keyword>
<keyword evidence="1" id="KW-0472">Membrane</keyword>
<evidence type="ECO:0000313" key="2">
    <source>
        <dbReference type="EMBL" id="SCV69246.1"/>
    </source>
</evidence>
<reference evidence="3" key="1">
    <citation type="submission" date="2016-09" db="EMBL/GenBank/DDBJ databases">
        <authorList>
            <person name="Jeantristanb JTB J.-T."/>
            <person name="Ricardo R."/>
        </authorList>
    </citation>
    <scope>NUCLEOTIDE SEQUENCE [LARGE SCALE GENOMIC DNA]</scope>
</reference>
<dbReference type="Proteomes" id="UP000198372">
    <property type="component" value="Unassembled WGS sequence"/>
</dbReference>
<feature type="transmembrane region" description="Helical" evidence="1">
    <location>
        <begin position="85"/>
        <end position="103"/>
    </location>
</feature>
<gene>
    <name evidence="2" type="ORF">BQ2448_2266</name>
</gene>
<keyword evidence="3" id="KW-1185">Reference proteome</keyword>